<proteinExistence type="predicted"/>
<keyword evidence="2" id="KW-1015">Disulfide bond</keyword>
<evidence type="ECO:0000313" key="5">
    <source>
        <dbReference type="Proteomes" id="UP000228934"/>
    </source>
</evidence>
<dbReference type="InterPro" id="IPR050111">
    <property type="entry name" value="C-type_lectin/snaclec_domain"/>
</dbReference>
<feature type="domain" description="C-type lectin" evidence="3">
    <location>
        <begin position="14"/>
        <end position="131"/>
    </location>
</feature>
<sequence length="135" mass="15312">GLTDPTCSMGWAQYGQSCYYVSSNSQPWNASKKDCEDKKAHLVVINDQQEMNFLRGISKVSDLWIGLTDADGTWKWVDGTPYGITPKFWESNQPDDWTGHGLGGGEDCVELRGGHEWNDDHCSQRYKYICEKKVL</sequence>
<dbReference type="EMBL" id="KV937661">
    <property type="protein sequence ID" value="PIO30585.1"/>
    <property type="molecule type" value="Genomic_DNA"/>
</dbReference>
<evidence type="ECO:0000256" key="2">
    <source>
        <dbReference type="ARBA" id="ARBA00023157"/>
    </source>
</evidence>
<dbReference type="Proteomes" id="UP000228934">
    <property type="component" value="Unassembled WGS sequence"/>
</dbReference>
<dbReference type="GO" id="GO:0030246">
    <property type="term" value="F:carbohydrate binding"/>
    <property type="evidence" value="ECO:0007669"/>
    <property type="project" value="UniProtKB-KW"/>
</dbReference>
<dbReference type="SUPFAM" id="SSF56436">
    <property type="entry name" value="C-type lectin-like"/>
    <property type="match status" value="1"/>
</dbReference>
<dbReference type="CDD" id="cd03590">
    <property type="entry name" value="CLECT_DC-SIGN_like"/>
    <property type="match status" value="1"/>
</dbReference>
<dbReference type="InterPro" id="IPR033989">
    <property type="entry name" value="CD209-like_CTLD"/>
</dbReference>
<organism evidence="4 5">
    <name type="scientific">Aquarana catesbeiana</name>
    <name type="common">American bullfrog</name>
    <name type="synonym">Rana catesbeiana</name>
    <dbReference type="NCBI Taxonomy" id="8400"/>
    <lineage>
        <taxon>Eukaryota</taxon>
        <taxon>Metazoa</taxon>
        <taxon>Chordata</taxon>
        <taxon>Craniata</taxon>
        <taxon>Vertebrata</taxon>
        <taxon>Euteleostomi</taxon>
        <taxon>Amphibia</taxon>
        <taxon>Batrachia</taxon>
        <taxon>Anura</taxon>
        <taxon>Neobatrachia</taxon>
        <taxon>Ranoidea</taxon>
        <taxon>Ranidae</taxon>
        <taxon>Aquarana</taxon>
    </lineage>
</organism>
<dbReference type="OrthoDB" id="2142683at2759"/>
<keyword evidence="5" id="KW-1185">Reference proteome</keyword>
<evidence type="ECO:0000259" key="3">
    <source>
        <dbReference type="PROSITE" id="PS50041"/>
    </source>
</evidence>
<evidence type="ECO:0000313" key="4">
    <source>
        <dbReference type="EMBL" id="PIO30585.1"/>
    </source>
</evidence>
<gene>
    <name evidence="4" type="ORF">AB205_0221240</name>
</gene>
<dbReference type="PROSITE" id="PS50041">
    <property type="entry name" value="C_TYPE_LECTIN_2"/>
    <property type="match status" value="1"/>
</dbReference>
<reference evidence="5" key="1">
    <citation type="journal article" date="2017" name="Nat. Commun.">
        <title>The North American bullfrog draft genome provides insight into hormonal regulation of long noncoding RNA.</title>
        <authorList>
            <person name="Hammond S.A."/>
            <person name="Warren R.L."/>
            <person name="Vandervalk B.P."/>
            <person name="Kucuk E."/>
            <person name="Khan H."/>
            <person name="Gibb E.A."/>
            <person name="Pandoh P."/>
            <person name="Kirk H."/>
            <person name="Zhao Y."/>
            <person name="Jones M."/>
            <person name="Mungall A.J."/>
            <person name="Coope R."/>
            <person name="Pleasance S."/>
            <person name="Moore R.A."/>
            <person name="Holt R.A."/>
            <person name="Round J.M."/>
            <person name="Ohora S."/>
            <person name="Walle B.V."/>
            <person name="Veldhoen N."/>
            <person name="Helbing C.C."/>
            <person name="Birol I."/>
        </authorList>
    </citation>
    <scope>NUCLEOTIDE SEQUENCE [LARGE SCALE GENOMIC DNA]</scope>
</reference>
<name>A0A2G9RS24_AQUCT</name>
<accession>A0A2G9RS24</accession>
<dbReference type="Pfam" id="PF00059">
    <property type="entry name" value="Lectin_C"/>
    <property type="match status" value="1"/>
</dbReference>
<dbReference type="AlphaFoldDB" id="A0A2G9RS24"/>
<dbReference type="Gene3D" id="3.10.100.10">
    <property type="entry name" value="Mannose-Binding Protein A, subunit A"/>
    <property type="match status" value="1"/>
</dbReference>
<dbReference type="PANTHER" id="PTHR22803">
    <property type="entry name" value="MANNOSE, PHOSPHOLIPASE, LECTIN RECEPTOR RELATED"/>
    <property type="match status" value="1"/>
</dbReference>
<dbReference type="InterPro" id="IPR016187">
    <property type="entry name" value="CTDL_fold"/>
</dbReference>
<dbReference type="PROSITE" id="PS00615">
    <property type="entry name" value="C_TYPE_LECTIN_1"/>
    <property type="match status" value="1"/>
</dbReference>
<feature type="non-terminal residue" evidence="4">
    <location>
        <position position="1"/>
    </location>
</feature>
<evidence type="ECO:0000256" key="1">
    <source>
        <dbReference type="ARBA" id="ARBA00022734"/>
    </source>
</evidence>
<dbReference type="InterPro" id="IPR016186">
    <property type="entry name" value="C-type_lectin-like/link_sf"/>
</dbReference>
<dbReference type="InterPro" id="IPR018378">
    <property type="entry name" value="C-type_lectin_CS"/>
</dbReference>
<keyword evidence="1" id="KW-0430">Lectin</keyword>
<dbReference type="SMART" id="SM00034">
    <property type="entry name" value="CLECT"/>
    <property type="match status" value="1"/>
</dbReference>
<protein>
    <recommendedName>
        <fullName evidence="3">C-type lectin domain-containing protein</fullName>
    </recommendedName>
</protein>
<dbReference type="InterPro" id="IPR001304">
    <property type="entry name" value="C-type_lectin-like"/>
</dbReference>